<dbReference type="FunFam" id="3.40.190.290:FF:000001">
    <property type="entry name" value="Transcriptional regulator, LysR family"/>
    <property type="match status" value="1"/>
</dbReference>
<name>A0A0J1HFV4_9GAMM</name>
<dbReference type="OrthoDB" id="9786526at2"/>
<keyword evidence="7" id="KW-1185">Reference proteome</keyword>
<dbReference type="Pfam" id="PF00126">
    <property type="entry name" value="HTH_1"/>
    <property type="match status" value="1"/>
</dbReference>
<dbReference type="GO" id="GO:0006351">
    <property type="term" value="P:DNA-templated transcription"/>
    <property type="evidence" value="ECO:0007669"/>
    <property type="project" value="TreeGrafter"/>
</dbReference>
<reference evidence="6 7" key="1">
    <citation type="submission" date="2015-05" db="EMBL/GenBank/DDBJ databases">
        <title>Photobacterium galathea sp. nov.</title>
        <authorList>
            <person name="Machado H."/>
            <person name="Gram L."/>
        </authorList>
    </citation>
    <scope>NUCLEOTIDE SEQUENCE [LARGE SCALE GENOMIC DNA]</scope>
    <source>
        <strain evidence="6 7">DSM 22954</strain>
    </source>
</reference>
<dbReference type="SUPFAM" id="SSF53850">
    <property type="entry name" value="Periplasmic binding protein-like II"/>
    <property type="match status" value="1"/>
</dbReference>
<dbReference type="Gene3D" id="1.10.10.10">
    <property type="entry name" value="Winged helix-like DNA-binding domain superfamily/Winged helix DNA-binding domain"/>
    <property type="match status" value="1"/>
</dbReference>
<evidence type="ECO:0000256" key="2">
    <source>
        <dbReference type="ARBA" id="ARBA00023015"/>
    </source>
</evidence>
<dbReference type="Gene3D" id="3.40.190.290">
    <property type="match status" value="1"/>
</dbReference>
<dbReference type="PROSITE" id="PS50931">
    <property type="entry name" value="HTH_LYSR"/>
    <property type="match status" value="1"/>
</dbReference>
<evidence type="ECO:0000313" key="6">
    <source>
        <dbReference type="EMBL" id="KLV10513.1"/>
    </source>
</evidence>
<keyword evidence="4" id="KW-0804">Transcription</keyword>
<evidence type="ECO:0000256" key="4">
    <source>
        <dbReference type="ARBA" id="ARBA00023163"/>
    </source>
</evidence>
<evidence type="ECO:0000256" key="3">
    <source>
        <dbReference type="ARBA" id="ARBA00023125"/>
    </source>
</evidence>
<dbReference type="InterPro" id="IPR000847">
    <property type="entry name" value="LysR_HTH_N"/>
</dbReference>
<accession>A0A0J1HFV4</accession>
<comment type="similarity">
    <text evidence="1">Belongs to the LysR transcriptional regulatory family.</text>
</comment>
<dbReference type="InterPro" id="IPR005119">
    <property type="entry name" value="LysR_subst-bd"/>
</dbReference>
<dbReference type="PATRIC" id="fig|320778.3.peg.1788"/>
<protein>
    <submittedName>
        <fullName evidence="6">LysR family transcriptional regulator</fullName>
    </submittedName>
</protein>
<evidence type="ECO:0000256" key="1">
    <source>
        <dbReference type="ARBA" id="ARBA00009437"/>
    </source>
</evidence>
<dbReference type="GO" id="GO:0043565">
    <property type="term" value="F:sequence-specific DNA binding"/>
    <property type="evidence" value="ECO:0007669"/>
    <property type="project" value="TreeGrafter"/>
</dbReference>
<dbReference type="GO" id="GO:0003700">
    <property type="term" value="F:DNA-binding transcription factor activity"/>
    <property type="evidence" value="ECO:0007669"/>
    <property type="project" value="InterPro"/>
</dbReference>
<comment type="caution">
    <text evidence="6">The sequence shown here is derived from an EMBL/GenBank/DDBJ whole genome shotgun (WGS) entry which is preliminary data.</text>
</comment>
<dbReference type="PRINTS" id="PR00039">
    <property type="entry name" value="HTHLYSR"/>
</dbReference>
<proteinExistence type="inferred from homology"/>
<dbReference type="InterPro" id="IPR058163">
    <property type="entry name" value="LysR-type_TF_proteobact-type"/>
</dbReference>
<organism evidence="6 7">
    <name type="scientific">Photobacterium ganghwense</name>
    <dbReference type="NCBI Taxonomy" id="320778"/>
    <lineage>
        <taxon>Bacteria</taxon>
        <taxon>Pseudomonadati</taxon>
        <taxon>Pseudomonadota</taxon>
        <taxon>Gammaproteobacteria</taxon>
        <taxon>Vibrionales</taxon>
        <taxon>Vibrionaceae</taxon>
        <taxon>Photobacterium</taxon>
    </lineage>
</organism>
<dbReference type="PANTHER" id="PTHR30537">
    <property type="entry name" value="HTH-TYPE TRANSCRIPTIONAL REGULATOR"/>
    <property type="match status" value="1"/>
</dbReference>
<dbReference type="AlphaFoldDB" id="A0A0J1HFV4"/>
<keyword evidence="3" id="KW-0238">DNA-binding</keyword>
<dbReference type="FunFam" id="1.10.10.10:FF:000001">
    <property type="entry name" value="LysR family transcriptional regulator"/>
    <property type="match status" value="1"/>
</dbReference>
<dbReference type="STRING" id="320778.ABT57_08245"/>
<dbReference type="InterPro" id="IPR036390">
    <property type="entry name" value="WH_DNA-bd_sf"/>
</dbReference>
<dbReference type="PANTHER" id="PTHR30537:SF21">
    <property type="entry name" value="HTH-TYPE TRANSCRIPTIONAL REGULATOR SINR-RELATED"/>
    <property type="match status" value="1"/>
</dbReference>
<keyword evidence="2" id="KW-0805">Transcription regulation</keyword>
<dbReference type="CDD" id="cd08422">
    <property type="entry name" value="PBP2_CrgA_like"/>
    <property type="match status" value="1"/>
</dbReference>
<evidence type="ECO:0000313" key="7">
    <source>
        <dbReference type="Proteomes" id="UP000035909"/>
    </source>
</evidence>
<sequence length="306" mass="34853">MKTMQDFYVFLETAKQGSFSKAANVLDLTPAAVSATIKRLETQLDTMLFVRSTRNLRITAEGERFREKCQIAVDAIEEGIQLLNQKEDVLQGDIKLSMPSDIGRNLILPWIDEFMDQHPQISISVVLSDSLTNMYTEPVDAAIRYGIPGDSTMVALPICQENQRVVCASPHFLQTSRDIRHPTDLEALNCLSFMLFSANHSRWRFFQGQDWTEVKVSGNRKANDGDVVKRWVVAGKGIGYKSLLDVSEELLAGKLIRLLTDWHGEPAPLYLVCPDRRQLTPELRILREFLAEKCQNQWIRCEKLPR</sequence>
<dbReference type="Pfam" id="PF03466">
    <property type="entry name" value="LysR_substrate"/>
    <property type="match status" value="1"/>
</dbReference>
<dbReference type="Proteomes" id="UP000035909">
    <property type="component" value="Unassembled WGS sequence"/>
</dbReference>
<evidence type="ECO:0000259" key="5">
    <source>
        <dbReference type="PROSITE" id="PS50931"/>
    </source>
</evidence>
<dbReference type="EMBL" id="LDOU01000006">
    <property type="protein sequence ID" value="KLV10513.1"/>
    <property type="molecule type" value="Genomic_DNA"/>
</dbReference>
<gene>
    <name evidence="6" type="ORF">ABT57_08245</name>
</gene>
<feature type="domain" description="HTH lysR-type" evidence="5">
    <location>
        <begin position="1"/>
        <end position="59"/>
    </location>
</feature>
<dbReference type="SUPFAM" id="SSF46785">
    <property type="entry name" value="Winged helix' DNA-binding domain"/>
    <property type="match status" value="1"/>
</dbReference>
<dbReference type="InterPro" id="IPR036388">
    <property type="entry name" value="WH-like_DNA-bd_sf"/>
</dbReference>